<gene>
    <name evidence="16" type="primary">LOC111105046</name>
</gene>
<evidence type="ECO:0000256" key="2">
    <source>
        <dbReference type="ARBA" id="ARBA00004141"/>
    </source>
</evidence>
<evidence type="ECO:0000256" key="1">
    <source>
        <dbReference type="ARBA" id="ARBA00001970"/>
    </source>
</evidence>
<dbReference type="GO" id="GO:0140575">
    <property type="term" value="F:transmembrane monodehydroascorbate reductase activity"/>
    <property type="evidence" value="ECO:0007669"/>
    <property type="project" value="InterPro"/>
</dbReference>
<dbReference type="OrthoDB" id="6372137at2759"/>
<keyword evidence="9" id="KW-0408">Iron</keyword>
<evidence type="ECO:0000256" key="4">
    <source>
        <dbReference type="ARBA" id="ARBA00022617"/>
    </source>
</evidence>
<feature type="domain" description="Cytochrome b561" evidence="14">
    <location>
        <begin position="222"/>
        <end position="325"/>
    </location>
</feature>
<evidence type="ECO:0000313" key="16">
    <source>
        <dbReference type="RefSeq" id="XP_022294927.1"/>
    </source>
</evidence>
<evidence type="ECO:0000256" key="9">
    <source>
        <dbReference type="ARBA" id="ARBA00023004"/>
    </source>
</evidence>
<dbReference type="Proteomes" id="UP000694844">
    <property type="component" value="Chromosome 7"/>
</dbReference>
<keyword evidence="10 12" id="KW-0472">Membrane</keyword>
<evidence type="ECO:0000256" key="3">
    <source>
        <dbReference type="ARBA" id="ARBA00022448"/>
    </source>
</evidence>
<dbReference type="GO" id="GO:0046872">
    <property type="term" value="F:metal ion binding"/>
    <property type="evidence" value="ECO:0007669"/>
    <property type="project" value="UniProtKB-KW"/>
</dbReference>
<feature type="chain" id="PRO_5034334418" description="ascorbate ferrireductase (transmembrane)" evidence="13">
    <location>
        <begin position="19"/>
        <end position="407"/>
    </location>
</feature>
<dbReference type="InterPro" id="IPR006593">
    <property type="entry name" value="Cyt_b561/ferric_Rdtase_TM"/>
</dbReference>
<dbReference type="PANTHER" id="PTHR15422">
    <property type="entry name" value="OS05G0565100 PROTEIN"/>
    <property type="match status" value="1"/>
</dbReference>
<dbReference type="GO" id="GO:0016020">
    <property type="term" value="C:membrane"/>
    <property type="evidence" value="ECO:0007669"/>
    <property type="project" value="UniProtKB-SubCell"/>
</dbReference>
<evidence type="ECO:0000256" key="10">
    <source>
        <dbReference type="ARBA" id="ARBA00023136"/>
    </source>
</evidence>
<keyword evidence="6" id="KW-0479">Metal-binding</keyword>
<feature type="transmembrane region" description="Helical" evidence="12">
    <location>
        <begin position="335"/>
        <end position="353"/>
    </location>
</feature>
<feature type="transmembrane region" description="Helical" evidence="12">
    <location>
        <begin position="384"/>
        <end position="404"/>
    </location>
</feature>
<evidence type="ECO:0000256" key="6">
    <source>
        <dbReference type="ARBA" id="ARBA00022723"/>
    </source>
</evidence>
<evidence type="ECO:0000259" key="14">
    <source>
        <dbReference type="SMART" id="SM00665"/>
    </source>
</evidence>
<evidence type="ECO:0000313" key="15">
    <source>
        <dbReference type="Proteomes" id="UP000694844"/>
    </source>
</evidence>
<evidence type="ECO:0000256" key="13">
    <source>
        <dbReference type="SAM" id="SignalP"/>
    </source>
</evidence>
<name>A0A8B8AUB5_CRAVI</name>
<feature type="transmembrane region" description="Helical" evidence="12">
    <location>
        <begin position="218"/>
        <end position="240"/>
    </location>
</feature>
<protein>
    <recommendedName>
        <fullName evidence="11">ascorbate ferrireductase (transmembrane)</fullName>
        <ecNumber evidence="11">7.2.1.3</ecNumber>
    </recommendedName>
</protein>
<dbReference type="KEGG" id="cvn:111105046"/>
<dbReference type="CDD" id="cd08760">
    <property type="entry name" value="Cyt_b561_FRRS1_like"/>
    <property type="match status" value="1"/>
</dbReference>
<dbReference type="EC" id="7.2.1.3" evidence="11"/>
<evidence type="ECO:0000256" key="11">
    <source>
        <dbReference type="ARBA" id="ARBA00024225"/>
    </source>
</evidence>
<dbReference type="GO" id="GO:0140571">
    <property type="term" value="F:transmembrane ascorbate ferrireductase activity"/>
    <property type="evidence" value="ECO:0007669"/>
    <property type="project" value="UniProtKB-EC"/>
</dbReference>
<evidence type="ECO:0000256" key="8">
    <source>
        <dbReference type="ARBA" id="ARBA00022989"/>
    </source>
</evidence>
<dbReference type="SMART" id="SM00665">
    <property type="entry name" value="B561"/>
    <property type="match status" value="1"/>
</dbReference>
<keyword evidence="15" id="KW-1185">Reference proteome</keyword>
<dbReference type="AlphaFoldDB" id="A0A8B8AUB5"/>
<feature type="transmembrane region" description="Helical" evidence="12">
    <location>
        <begin position="305"/>
        <end position="323"/>
    </location>
</feature>
<dbReference type="Gene3D" id="1.20.120.1770">
    <property type="match status" value="1"/>
</dbReference>
<reference evidence="16" key="1">
    <citation type="submission" date="2025-08" db="UniProtKB">
        <authorList>
            <consortium name="RefSeq"/>
        </authorList>
    </citation>
    <scope>IDENTIFICATION</scope>
    <source>
        <tissue evidence="16">Whole sample</tissue>
    </source>
</reference>
<keyword evidence="3" id="KW-0813">Transport</keyword>
<dbReference type="RefSeq" id="XP_022294927.1">
    <property type="nucleotide sequence ID" value="XM_022439219.1"/>
</dbReference>
<keyword evidence="13" id="KW-0732">Signal</keyword>
<evidence type="ECO:0000256" key="5">
    <source>
        <dbReference type="ARBA" id="ARBA00022692"/>
    </source>
</evidence>
<feature type="signal peptide" evidence="13">
    <location>
        <begin position="1"/>
        <end position="18"/>
    </location>
</feature>
<evidence type="ECO:0000256" key="12">
    <source>
        <dbReference type="SAM" id="Phobius"/>
    </source>
</evidence>
<sequence length="407" mass="45390">MLCVVFVSLSIIVGSSVGRPDGVKGCGTPEASFVPIHGNSSHNESLPVYIRALRNDTDWSVLIWTEGISYKGFYLRVFSNTFEETARGTFVEVPPKSRACSSVGEDEVMTCKVYGSGVNFEMGFNTAGQKSYQKSYEWYSNDLIVQDNSLVEGVCKCVIDRKIESDGLLQLSKKWYLLHAIGVVSENSLQYHKERSVSGEKVDLQSNVVVVEEPPSRLLLILHGVFMVLAWMFFAPVGIFTAKFFRTNKAICGQKLWFQVNITVDYRNIHPVIGITTLCLCVGNALVSLCRCAPEEKRRIIFNRVHRLCGLISCILAGVNIALGTRLERSMLPMGASYLVYAYLGLLLLIEVVHQVLKCRRDLQDTDAKATSSKGNQHKMERTLLLMATLVCLTLSSLVVYFLILTQ</sequence>
<accession>A0A8B8AUB5</accession>
<comment type="subcellular location">
    <subcellularLocation>
        <location evidence="2">Membrane</location>
        <topology evidence="2">Multi-pass membrane protein</topology>
    </subcellularLocation>
</comment>
<comment type="cofactor">
    <cofactor evidence="1">
        <name>heme b</name>
        <dbReference type="ChEBI" id="CHEBI:60344"/>
    </cofactor>
</comment>
<proteinExistence type="predicted"/>
<keyword evidence="5 12" id="KW-0812">Transmembrane</keyword>
<evidence type="ECO:0000256" key="7">
    <source>
        <dbReference type="ARBA" id="ARBA00022982"/>
    </source>
</evidence>
<keyword evidence="4" id="KW-0349">Heme</keyword>
<dbReference type="GeneID" id="111105046"/>
<keyword evidence="7" id="KW-0249">Electron transport</keyword>
<keyword evidence="8 12" id="KW-1133">Transmembrane helix</keyword>
<organism evidence="15 16">
    <name type="scientific">Crassostrea virginica</name>
    <name type="common">Eastern oyster</name>
    <dbReference type="NCBI Taxonomy" id="6565"/>
    <lineage>
        <taxon>Eukaryota</taxon>
        <taxon>Metazoa</taxon>
        <taxon>Spiralia</taxon>
        <taxon>Lophotrochozoa</taxon>
        <taxon>Mollusca</taxon>
        <taxon>Bivalvia</taxon>
        <taxon>Autobranchia</taxon>
        <taxon>Pteriomorphia</taxon>
        <taxon>Ostreida</taxon>
        <taxon>Ostreoidea</taxon>
        <taxon>Ostreidae</taxon>
        <taxon>Crassostrea</taxon>
    </lineage>
</organism>
<dbReference type="InterPro" id="IPR045150">
    <property type="entry name" value="CYB561D1/2"/>
</dbReference>